<gene>
    <name evidence="3" type="ORF">Daus18300_003588</name>
</gene>
<protein>
    <recommendedName>
        <fullName evidence="2">2EXR domain-containing protein</fullName>
    </recommendedName>
</protein>
<dbReference type="InterPro" id="IPR045518">
    <property type="entry name" value="2EXR"/>
</dbReference>
<accession>A0ABR3XE69</accession>
<comment type="caution">
    <text evidence="3">The sequence shown here is derived from an EMBL/GenBank/DDBJ whole genome shotgun (WGS) entry which is preliminary data.</text>
</comment>
<name>A0ABR3XE69_9PEZI</name>
<dbReference type="PANTHER" id="PTHR35910">
    <property type="entry name" value="2EXR DOMAIN-CONTAINING PROTEIN"/>
    <property type="match status" value="1"/>
</dbReference>
<reference evidence="3 4" key="1">
    <citation type="journal article" date="2024" name="IMA Fungus">
        <title>IMA Genome - F19 : A genome assembly and annotation guide to empower mycologists, including annotated draft genome sequences of Ceratocystis pirilliformis, Diaporthe australafricana, Fusarium ophioides, Paecilomyces lecythidis, and Sporothrix stenoceras.</title>
        <authorList>
            <person name="Aylward J."/>
            <person name="Wilson A.M."/>
            <person name="Visagie C.M."/>
            <person name="Spraker J."/>
            <person name="Barnes I."/>
            <person name="Buitendag C."/>
            <person name="Ceriani C."/>
            <person name="Del Mar Angel L."/>
            <person name="du Plessis D."/>
            <person name="Fuchs T."/>
            <person name="Gasser K."/>
            <person name="Kramer D."/>
            <person name="Li W."/>
            <person name="Munsamy K."/>
            <person name="Piso A."/>
            <person name="Price J.L."/>
            <person name="Sonnekus B."/>
            <person name="Thomas C."/>
            <person name="van der Nest A."/>
            <person name="van Dijk A."/>
            <person name="van Heerden A."/>
            <person name="van Vuuren N."/>
            <person name="Yilmaz N."/>
            <person name="Duong T.A."/>
            <person name="van der Merwe N.A."/>
            <person name="Wingfield M.J."/>
            <person name="Wingfield B.D."/>
        </authorList>
    </citation>
    <scope>NUCLEOTIDE SEQUENCE [LARGE SCALE GENOMIC DNA]</scope>
    <source>
        <strain evidence="3 4">CMW 18300</strain>
    </source>
</reference>
<dbReference type="Proteomes" id="UP001583177">
    <property type="component" value="Unassembled WGS sequence"/>
</dbReference>
<feature type="domain" description="2EXR" evidence="2">
    <location>
        <begin position="8"/>
        <end position="116"/>
    </location>
</feature>
<keyword evidence="4" id="KW-1185">Reference proteome</keyword>
<proteinExistence type="predicted"/>
<evidence type="ECO:0000313" key="3">
    <source>
        <dbReference type="EMBL" id="KAL1874224.1"/>
    </source>
</evidence>
<evidence type="ECO:0000313" key="4">
    <source>
        <dbReference type="Proteomes" id="UP001583177"/>
    </source>
</evidence>
<organism evidence="3 4">
    <name type="scientific">Diaporthe australafricana</name>
    <dbReference type="NCBI Taxonomy" id="127596"/>
    <lineage>
        <taxon>Eukaryota</taxon>
        <taxon>Fungi</taxon>
        <taxon>Dikarya</taxon>
        <taxon>Ascomycota</taxon>
        <taxon>Pezizomycotina</taxon>
        <taxon>Sordariomycetes</taxon>
        <taxon>Sordariomycetidae</taxon>
        <taxon>Diaporthales</taxon>
        <taxon>Diaporthaceae</taxon>
        <taxon>Diaporthe</taxon>
    </lineage>
</organism>
<evidence type="ECO:0000256" key="1">
    <source>
        <dbReference type="SAM" id="MobiDB-lite"/>
    </source>
</evidence>
<sequence length="401" mass="45147">MAAQTQLSSLPAELRSKIWSLALLPSPGVYRCDPLKFIPFREGSGGPGGGGRERWHRLEVEDARWLITKRRYPTVMHLCRESRSFALGAMEKEVKQNSFFYCIGQDTRPFIPEIDTFWFDDDDGAVLPTLTRPAVVQERGAIGSRVHTIQNLAVSAVVVQPIRRVDSEDDGGTRVVSNWDSYMFRQIPRFENLRRVDVVFGPVPMETRCDGHKTDRDCWAAAAPEQVGEPYAGQVILTGVYDVPELRLVEETQGWGFETTGASADEDQDRGPGVVKKTLDKVRADVYGGFEKRARWLARYPPRRPQGQEDATTAAPGQGQGQGQGQQQQHLAEVVHREKDLSEVTFYAARMVETARFRGRTIRKSFPLWYLSEDDSSDDFEPLSSCRLASTKKRGASYNRS</sequence>
<evidence type="ECO:0000259" key="2">
    <source>
        <dbReference type="Pfam" id="PF20150"/>
    </source>
</evidence>
<dbReference type="Pfam" id="PF20150">
    <property type="entry name" value="2EXR"/>
    <property type="match status" value="1"/>
</dbReference>
<feature type="region of interest" description="Disordered" evidence="1">
    <location>
        <begin position="298"/>
        <end position="333"/>
    </location>
</feature>
<dbReference type="PANTHER" id="PTHR35910:SF1">
    <property type="entry name" value="2EXR DOMAIN-CONTAINING PROTEIN"/>
    <property type="match status" value="1"/>
</dbReference>
<dbReference type="EMBL" id="JAWRVE010000023">
    <property type="protein sequence ID" value="KAL1874224.1"/>
    <property type="molecule type" value="Genomic_DNA"/>
</dbReference>